<dbReference type="SMART" id="SM00176">
    <property type="entry name" value="RAN"/>
    <property type="match status" value="1"/>
</dbReference>
<dbReference type="Pfam" id="PF00071">
    <property type="entry name" value="Ras"/>
    <property type="match status" value="1"/>
</dbReference>
<sequence length="210" mass="23152">MAAKKPTFKLVLLGEVGVGKTSLFLRLKDGTFLEDSHASIGVDCCETAVSVEGEEVRLCVWDTAGVERFRTLTQGYYRHADAVLLVYSLPDSATLRMLTSWVREVNDRTVMSNTPVLKIIVGNKSDLEHRTSEQAAAELAAAFGCELVLQVSARTGEGMKEALQVIAGKLLARSRERKRSHLTSPASDDVSPLTLHRRDTTERRQTSRCC</sequence>
<keyword evidence="2" id="KW-0342">GTP-binding</keyword>
<dbReference type="Proteomes" id="UP000515135">
    <property type="component" value="Unplaced"/>
</dbReference>
<feature type="compositionally biased region" description="Basic and acidic residues" evidence="3">
    <location>
        <begin position="196"/>
        <end position="210"/>
    </location>
</feature>
<dbReference type="SMART" id="SM00174">
    <property type="entry name" value="RHO"/>
    <property type="match status" value="1"/>
</dbReference>
<evidence type="ECO:0000256" key="1">
    <source>
        <dbReference type="ARBA" id="ARBA00022741"/>
    </source>
</evidence>
<protein>
    <submittedName>
        <fullName evidence="5">GTP-binding protein YPTM2-like</fullName>
    </submittedName>
</protein>
<dbReference type="PROSITE" id="PS51419">
    <property type="entry name" value="RAB"/>
    <property type="match status" value="1"/>
</dbReference>
<organism evidence="4 5">
    <name type="scientific">Branchiostoma belcheri</name>
    <name type="common">Amphioxus</name>
    <dbReference type="NCBI Taxonomy" id="7741"/>
    <lineage>
        <taxon>Eukaryota</taxon>
        <taxon>Metazoa</taxon>
        <taxon>Chordata</taxon>
        <taxon>Cephalochordata</taxon>
        <taxon>Leptocardii</taxon>
        <taxon>Amphioxiformes</taxon>
        <taxon>Branchiostomatidae</taxon>
        <taxon>Branchiostoma</taxon>
    </lineage>
</organism>
<dbReference type="OrthoDB" id="28034at2759"/>
<dbReference type="InterPro" id="IPR027417">
    <property type="entry name" value="P-loop_NTPase"/>
</dbReference>
<dbReference type="SMART" id="SM00175">
    <property type="entry name" value="RAB"/>
    <property type="match status" value="1"/>
</dbReference>
<dbReference type="KEGG" id="bbel:109475083"/>
<evidence type="ECO:0000313" key="5">
    <source>
        <dbReference type="RefSeq" id="XP_019631184.1"/>
    </source>
</evidence>
<dbReference type="InterPro" id="IPR001806">
    <property type="entry name" value="Small_GTPase"/>
</dbReference>
<keyword evidence="1" id="KW-0547">Nucleotide-binding</keyword>
<dbReference type="RefSeq" id="XP_019631184.1">
    <property type="nucleotide sequence ID" value="XM_019775625.1"/>
</dbReference>
<dbReference type="CDD" id="cd00154">
    <property type="entry name" value="Rab"/>
    <property type="match status" value="1"/>
</dbReference>
<feature type="region of interest" description="Disordered" evidence="3">
    <location>
        <begin position="177"/>
        <end position="210"/>
    </location>
</feature>
<dbReference type="GO" id="GO:0005525">
    <property type="term" value="F:GTP binding"/>
    <property type="evidence" value="ECO:0007669"/>
    <property type="project" value="UniProtKB-KW"/>
</dbReference>
<dbReference type="Gene3D" id="3.40.50.300">
    <property type="entry name" value="P-loop containing nucleotide triphosphate hydrolases"/>
    <property type="match status" value="1"/>
</dbReference>
<dbReference type="SUPFAM" id="SSF52540">
    <property type="entry name" value="P-loop containing nucleoside triphosphate hydrolases"/>
    <property type="match status" value="1"/>
</dbReference>
<dbReference type="InterPro" id="IPR005225">
    <property type="entry name" value="Small_GTP-bd"/>
</dbReference>
<accession>A0A6P4ZBB4</accession>
<keyword evidence="4" id="KW-1185">Reference proteome</keyword>
<dbReference type="GO" id="GO:0003924">
    <property type="term" value="F:GTPase activity"/>
    <property type="evidence" value="ECO:0007669"/>
    <property type="project" value="InterPro"/>
</dbReference>
<evidence type="ECO:0000256" key="2">
    <source>
        <dbReference type="ARBA" id="ARBA00023134"/>
    </source>
</evidence>
<evidence type="ECO:0000313" key="4">
    <source>
        <dbReference type="Proteomes" id="UP000515135"/>
    </source>
</evidence>
<proteinExistence type="predicted"/>
<dbReference type="AlphaFoldDB" id="A0A6P4ZBB4"/>
<dbReference type="SMART" id="SM00173">
    <property type="entry name" value="RAS"/>
    <property type="match status" value="1"/>
</dbReference>
<gene>
    <name evidence="5" type="primary">LOC109475083</name>
</gene>
<dbReference type="NCBIfam" id="TIGR00231">
    <property type="entry name" value="small_GTP"/>
    <property type="match status" value="1"/>
</dbReference>
<dbReference type="PANTHER" id="PTHR47977">
    <property type="entry name" value="RAS-RELATED PROTEIN RAB"/>
    <property type="match status" value="1"/>
</dbReference>
<name>A0A6P4ZBB4_BRABE</name>
<dbReference type="PRINTS" id="PR00449">
    <property type="entry name" value="RASTRNSFRMNG"/>
</dbReference>
<evidence type="ECO:0000256" key="3">
    <source>
        <dbReference type="SAM" id="MobiDB-lite"/>
    </source>
</evidence>
<dbReference type="FunFam" id="3.40.50.300:FF:001329">
    <property type="entry name" value="Small GTP-binding protein, putative"/>
    <property type="match status" value="1"/>
</dbReference>
<dbReference type="InterPro" id="IPR050227">
    <property type="entry name" value="Rab"/>
</dbReference>
<dbReference type="PROSITE" id="PS51421">
    <property type="entry name" value="RAS"/>
    <property type="match status" value="1"/>
</dbReference>
<reference evidence="5" key="1">
    <citation type="submission" date="2025-08" db="UniProtKB">
        <authorList>
            <consortium name="RefSeq"/>
        </authorList>
    </citation>
    <scope>IDENTIFICATION</scope>
    <source>
        <tissue evidence="5">Gonad</tissue>
    </source>
</reference>
<dbReference type="GeneID" id="109475083"/>